<keyword evidence="3" id="KW-0560">Oxidoreductase</keyword>
<dbReference type="InterPro" id="IPR002347">
    <property type="entry name" value="SDR_fam"/>
</dbReference>
<dbReference type="AlphaFoldDB" id="A0A1H6XUY5"/>
<keyword evidence="6" id="KW-1185">Reference proteome</keyword>
<keyword evidence="2" id="KW-0521">NADP</keyword>
<comment type="similarity">
    <text evidence="1 4">Belongs to the short-chain dehydrogenases/reductases (SDR) family.</text>
</comment>
<dbReference type="Proteomes" id="UP000199532">
    <property type="component" value="Unassembled WGS sequence"/>
</dbReference>
<dbReference type="RefSeq" id="WP_090338140.1">
    <property type="nucleotide sequence ID" value="NZ_FNXY01000006.1"/>
</dbReference>
<dbReference type="SUPFAM" id="SSF51735">
    <property type="entry name" value="NAD(P)-binding Rossmann-fold domains"/>
    <property type="match status" value="1"/>
</dbReference>
<dbReference type="GO" id="GO:0016616">
    <property type="term" value="F:oxidoreductase activity, acting on the CH-OH group of donors, NAD or NADP as acceptor"/>
    <property type="evidence" value="ECO:0007669"/>
    <property type="project" value="InterPro"/>
</dbReference>
<accession>A0A1H6XUY5</accession>
<dbReference type="PRINTS" id="PR00081">
    <property type="entry name" value="GDHRDH"/>
</dbReference>
<evidence type="ECO:0000256" key="3">
    <source>
        <dbReference type="ARBA" id="ARBA00023002"/>
    </source>
</evidence>
<dbReference type="PROSITE" id="PS00061">
    <property type="entry name" value="ADH_SHORT"/>
    <property type="match status" value="1"/>
</dbReference>
<dbReference type="Pfam" id="PF00106">
    <property type="entry name" value="adh_short"/>
    <property type="match status" value="1"/>
</dbReference>
<evidence type="ECO:0000256" key="2">
    <source>
        <dbReference type="ARBA" id="ARBA00022857"/>
    </source>
</evidence>
<dbReference type="InterPro" id="IPR036291">
    <property type="entry name" value="NAD(P)-bd_dom_sf"/>
</dbReference>
<evidence type="ECO:0000313" key="6">
    <source>
        <dbReference type="Proteomes" id="UP000199532"/>
    </source>
</evidence>
<dbReference type="EMBL" id="FNXY01000006">
    <property type="protein sequence ID" value="SEJ31434.1"/>
    <property type="molecule type" value="Genomic_DNA"/>
</dbReference>
<dbReference type="InterPro" id="IPR045313">
    <property type="entry name" value="CBR1-like"/>
</dbReference>
<dbReference type="OrthoDB" id="5786478at2"/>
<organism evidence="5 6">
    <name type="scientific">Dyadobacter koreensis</name>
    <dbReference type="NCBI Taxonomy" id="408657"/>
    <lineage>
        <taxon>Bacteria</taxon>
        <taxon>Pseudomonadati</taxon>
        <taxon>Bacteroidota</taxon>
        <taxon>Cytophagia</taxon>
        <taxon>Cytophagales</taxon>
        <taxon>Spirosomataceae</taxon>
        <taxon>Dyadobacter</taxon>
    </lineage>
</organism>
<dbReference type="PANTHER" id="PTHR43490:SF99">
    <property type="entry name" value="SHORT-CHAIN DEHYDROGENASE_REDUCTASE"/>
    <property type="match status" value="1"/>
</dbReference>
<dbReference type="PRINTS" id="PR00080">
    <property type="entry name" value="SDRFAMILY"/>
</dbReference>
<evidence type="ECO:0000256" key="1">
    <source>
        <dbReference type="ARBA" id="ARBA00006484"/>
    </source>
</evidence>
<reference evidence="5 6" key="1">
    <citation type="submission" date="2016-10" db="EMBL/GenBank/DDBJ databases">
        <authorList>
            <person name="de Groot N.N."/>
        </authorList>
    </citation>
    <scope>NUCLEOTIDE SEQUENCE [LARGE SCALE GENOMIC DNA]</scope>
    <source>
        <strain evidence="5 6">DSM 19938</strain>
    </source>
</reference>
<proteinExistence type="inferred from homology"/>
<evidence type="ECO:0000313" key="5">
    <source>
        <dbReference type="EMBL" id="SEJ31434.1"/>
    </source>
</evidence>
<dbReference type="PANTHER" id="PTHR43490">
    <property type="entry name" value="(+)-NEOMENTHOL DEHYDROGENASE"/>
    <property type="match status" value="1"/>
</dbReference>
<protein>
    <submittedName>
        <fullName evidence="5">NAD(P)-dependent dehydrogenase, short-chain alcohol dehydrogenase family</fullName>
    </submittedName>
</protein>
<dbReference type="InterPro" id="IPR020904">
    <property type="entry name" value="Sc_DH/Rdtase_CS"/>
</dbReference>
<dbReference type="CDD" id="cd05324">
    <property type="entry name" value="carb_red_PTCR-like_SDR_c"/>
    <property type="match status" value="1"/>
</dbReference>
<gene>
    <name evidence="5" type="ORF">SAMN04487995_4147</name>
</gene>
<dbReference type="STRING" id="408657.SAMN04487995_4147"/>
<name>A0A1H6XUY5_9BACT</name>
<evidence type="ECO:0000256" key="4">
    <source>
        <dbReference type="RuleBase" id="RU000363"/>
    </source>
</evidence>
<dbReference type="Gene3D" id="3.40.50.720">
    <property type="entry name" value="NAD(P)-binding Rossmann-like Domain"/>
    <property type="match status" value="1"/>
</dbReference>
<sequence>MSTQKVAFISGANRGIGFETAKKLGRLGIFPVIGSRNESAGKEAVAKLKADGIEADSIIFDVNNKADYSNAYNYFESKFGKLDILVNNAGVSLEGDPVASMSNVNPTTEISEETLRGTLEANFFAQVFSTQVLLPLIRKSEAGRIVNVSSRLGSLSHHSDPASPIYPIQMFAYNTSKTALNAFTVHLAYELKDTAIKVNSAHPGWVQTELGGSSAPVTPEDGAETSVRLATIPADGPTGGFFYLDDVIPW</sequence>